<dbReference type="EMBL" id="JAVDTH010000001">
    <property type="protein sequence ID" value="MDR6710421.1"/>
    <property type="molecule type" value="Genomic_DNA"/>
</dbReference>
<accession>A0ACC6JW56</accession>
<comment type="caution">
    <text evidence="1">The sequence shown here is derived from an EMBL/GenBank/DDBJ whole genome shotgun (WGS) entry which is preliminary data.</text>
</comment>
<keyword evidence="2" id="KW-1185">Reference proteome</keyword>
<proteinExistence type="predicted"/>
<organism evidence="1 2">
    <name type="scientific">Pseudomonas hunanensis</name>
    <dbReference type="NCBI Taxonomy" id="1247546"/>
    <lineage>
        <taxon>Bacteria</taxon>
        <taxon>Pseudomonadati</taxon>
        <taxon>Pseudomonadota</taxon>
        <taxon>Gammaproteobacteria</taxon>
        <taxon>Pseudomonadales</taxon>
        <taxon>Pseudomonadaceae</taxon>
        <taxon>Pseudomonas</taxon>
    </lineage>
</organism>
<name>A0ACC6JW56_9PSED</name>
<evidence type="ECO:0000313" key="1">
    <source>
        <dbReference type="EMBL" id="MDR6710421.1"/>
    </source>
</evidence>
<dbReference type="Proteomes" id="UP001259587">
    <property type="component" value="Unassembled WGS sequence"/>
</dbReference>
<reference evidence="1" key="1">
    <citation type="submission" date="2023-07" db="EMBL/GenBank/DDBJ databases">
        <title>Sorghum-associated microbial communities from plants grown in Nebraska, USA.</title>
        <authorList>
            <person name="Schachtman D."/>
        </authorList>
    </citation>
    <scope>NUCLEOTIDE SEQUENCE</scope>
    <source>
        <strain evidence="1">BE56</strain>
    </source>
</reference>
<protein>
    <submittedName>
        <fullName evidence="1">Uncharacterized protein</fullName>
    </submittedName>
</protein>
<sequence length="114" mass="12414">MTRISPLNATTLACLGLVSTLALADGVIGFSGAIIERRCEADWDPRGVRVVLHDCPNAMSSGNRMPRLEAENVANGQSIRMVRTQTPEGWQFALLDRQGRALASGNYRVIIHLP</sequence>
<evidence type="ECO:0000313" key="2">
    <source>
        <dbReference type="Proteomes" id="UP001259587"/>
    </source>
</evidence>
<gene>
    <name evidence="1" type="ORF">J2W83_000010</name>
</gene>